<gene>
    <name evidence="6" type="ORF">EXM22_16625</name>
</gene>
<evidence type="ECO:0000256" key="1">
    <source>
        <dbReference type="ARBA" id="ARBA00004141"/>
    </source>
</evidence>
<organism evidence="6 7">
    <name type="scientific">Oceanispirochaeta crateris</name>
    <dbReference type="NCBI Taxonomy" id="2518645"/>
    <lineage>
        <taxon>Bacteria</taxon>
        <taxon>Pseudomonadati</taxon>
        <taxon>Spirochaetota</taxon>
        <taxon>Spirochaetia</taxon>
        <taxon>Spirochaetales</taxon>
        <taxon>Spirochaetaceae</taxon>
        <taxon>Oceanispirochaeta</taxon>
    </lineage>
</organism>
<sequence>MNEILNILTNNIFFGIIITLLTYSLGKLINKKTGITILNPFLIAMLALMTLIILLEIPLVNYMKGAKYLEYMLPVSILLLALPLYRQRTKLQSHKLAILAGITAGVFTSIISTIILCRLFNIDESLLRSLLPRSITTPLGLLMVEGINGISGITMIAIVFNGVSGVLIYAPIYTLFRIHDPVARGIAMGTVSHAIGTAKAMEMGEVIGAMSGLAIVLAGLITVATYPLINLILN</sequence>
<keyword evidence="7" id="KW-1185">Reference proteome</keyword>
<evidence type="ECO:0000256" key="3">
    <source>
        <dbReference type="ARBA" id="ARBA00022989"/>
    </source>
</evidence>
<name>A0A5C1QPW0_9SPIO</name>
<evidence type="ECO:0000313" key="6">
    <source>
        <dbReference type="EMBL" id="QEN09527.1"/>
    </source>
</evidence>
<evidence type="ECO:0000313" key="7">
    <source>
        <dbReference type="Proteomes" id="UP000324209"/>
    </source>
</evidence>
<comment type="subcellular location">
    <subcellularLocation>
        <location evidence="1">Membrane</location>
        <topology evidence="1">Multi-pass membrane protein</topology>
    </subcellularLocation>
</comment>
<dbReference type="PANTHER" id="PTHR30249">
    <property type="entry name" value="PUTATIVE SEROTONIN TRANSPORTER"/>
    <property type="match status" value="1"/>
</dbReference>
<proteinExistence type="predicted"/>
<feature type="transmembrane region" description="Helical" evidence="5">
    <location>
        <begin position="141"/>
        <end position="170"/>
    </location>
</feature>
<feature type="transmembrane region" description="Helical" evidence="5">
    <location>
        <begin position="12"/>
        <end position="29"/>
    </location>
</feature>
<dbReference type="OrthoDB" id="9811701at2"/>
<dbReference type="RefSeq" id="WP_149487601.1">
    <property type="nucleotide sequence ID" value="NZ_CP036150.1"/>
</dbReference>
<keyword evidence="3 5" id="KW-1133">Transmembrane helix</keyword>
<keyword evidence="4 5" id="KW-0472">Membrane</keyword>
<feature type="transmembrane region" description="Helical" evidence="5">
    <location>
        <begin position="207"/>
        <end position="233"/>
    </location>
</feature>
<evidence type="ECO:0000256" key="2">
    <source>
        <dbReference type="ARBA" id="ARBA00022692"/>
    </source>
</evidence>
<accession>A0A5C1QPW0</accession>
<dbReference type="EMBL" id="CP036150">
    <property type="protein sequence ID" value="QEN09527.1"/>
    <property type="molecule type" value="Genomic_DNA"/>
</dbReference>
<dbReference type="GO" id="GO:0016020">
    <property type="term" value="C:membrane"/>
    <property type="evidence" value="ECO:0007669"/>
    <property type="project" value="UniProtKB-SubCell"/>
</dbReference>
<dbReference type="PANTHER" id="PTHR30249:SF0">
    <property type="entry name" value="PLASTIDAL GLYCOLATE_GLYCERATE TRANSLOCATOR 1, CHLOROPLASTIC"/>
    <property type="match status" value="1"/>
</dbReference>
<evidence type="ECO:0000256" key="4">
    <source>
        <dbReference type="ARBA" id="ARBA00023136"/>
    </source>
</evidence>
<protein>
    <submittedName>
        <fullName evidence="6">LrgB family protein</fullName>
    </submittedName>
</protein>
<feature type="transmembrane region" description="Helical" evidence="5">
    <location>
        <begin position="41"/>
        <end position="62"/>
    </location>
</feature>
<dbReference type="InterPro" id="IPR007300">
    <property type="entry name" value="CidB/LrgB"/>
</dbReference>
<dbReference type="AlphaFoldDB" id="A0A5C1QPW0"/>
<dbReference type="Proteomes" id="UP000324209">
    <property type="component" value="Chromosome"/>
</dbReference>
<feature type="transmembrane region" description="Helical" evidence="5">
    <location>
        <begin position="97"/>
        <end position="121"/>
    </location>
</feature>
<evidence type="ECO:0000256" key="5">
    <source>
        <dbReference type="SAM" id="Phobius"/>
    </source>
</evidence>
<dbReference type="KEGG" id="ock:EXM22_16625"/>
<keyword evidence="2 5" id="KW-0812">Transmembrane</keyword>
<feature type="transmembrane region" description="Helical" evidence="5">
    <location>
        <begin position="68"/>
        <end position="85"/>
    </location>
</feature>
<dbReference type="Pfam" id="PF04172">
    <property type="entry name" value="LrgB"/>
    <property type="match status" value="1"/>
</dbReference>
<reference evidence="6 7" key="1">
    <citation type="submission" date="2019-02" db="EMBL/GenBank/DDBJ databases">
        <title>Complete Genome Sequence and Methylome Analysis of free living Spirochaetas.</title>
        <authorList>
            <person name="Fomenkov A."/>
            <person name="Dubinina G."/>
            <person name="Leshcheva N."/>
            <person name="Mikheeva N."/>
            <person name="Grabovich M."/>
            <person name="Vincze T."/>
            <person name="Roberts R.J."/>
        </authorList>
    </citation>
    <scope>NUCLEOTIDE SEQUENCE [LARGE SCALE GENOMIC DNA]</scope>
    <source>
        <strain evidence="6 7">K2</strain>
    </source>
</reference>